<evidence type="ECO:0000256" key="10">
    <source>
        <dbReference type="RuleBase" id="RU003732"/>
    </source>
</evidence>
<evidence type="ECO:0000313" key="13">
    <source>
        <dbReference type="Proteomes" id="UP000272942"/>
    </source>
</evidence>
<dbReference type="EMBL" id="UZAN01054128">
    <property type="protein sequence ID" value="VDP90298.1"/>
    <property type="molecule type" value="Genomic_DNA"/>
</dbReference>
<keyword evidence="10" id="KW-0769">Symport</keyword>
<keyword evidence="7" id="KW-0325">Glycoprotein</keyword>
<comment type="subcellular location">
    <subcellularLocation>
        <location evidence="1">Membrane</location>
        <topology evidence="1">Multi-pass membrane protein</topology>
    </subcellularLocation>
</comment>
<dbReference type="PROSITE" id="PS00754">
    <property type="entry name" value="NA_NEUROTRAN_SYMP_2"/>
    <property type="match status" value="1"/>
</dbReference>
<evidence type="ECO:0000313" key="12">
    <source>
        <dbReference type="EMBL" id="VDP90298.1"/>
    </source>
</evidence>
<evidence type="ECO:0000256" key="5">
    <source>
        <dbReference type="ARBA" id="ARBA00022989"/>
    </source>
</evidence>
<feature type="binding site" evidence="8">
    <location>
        <position position="45"/>
    </location>
    <ligand>
        <name>Na(+)</name>
        <dbReference type="ChEBI" id="CHEBI:29101"/>
        <label>1</label>
    </ligand>
</feature>
<dbReference type="SUPFAM" id="SSF161070">
    <property type="entry name" value="SNF-like"/>
    <property type="match status" value="1"/>
</dbReference>
<dbReference type="GO" id="GO:0005886">
    <property type="term" value="C:plasma membrane"/>
    <property type="evidence" value="ECO:0007669"/>
    <property type="project" value="TreeGrafter"/>
</dbReference>
<dbReference type="PROSITE" id="PS00610">
    <property type="entry name" value="NA_NEUROTRAN_SYMP_1"/>
    <property type="match status" value="1"/>
</dbReference>
<dbReference type="WBParaSite" id="ECPE_0001306401-mRNA-1">
    <property type="protein sequence ID" value="ECPE_0001306401-mRNA-1"/>
    <property type="gene ID" value="ECPE_0001306401"/>
</dbReference>
<keyword evidence="8" id="KW-0479">Metal-binding</keyword>
<proteinExistence type="inferred from homology"/>
<dbReference type="PRINTS" id="PR00176">
    <property type="entry name" value="NANEUSMPORT"/>
</dbReference>
<dbReference type="PROSITE" id="PS50267">
    <property type="entry name" value="NA_NEUROTRAN_SYMP_3"/>
    <property type="match status" value="1"/>
</dbReference>
<keyword evidence="8" id="KW-0915">Sodium</keyword>
<evidence type="ECO:0000256" key="8">
    <source>
        <dbReference type="PIRSR" id="PIRSR600175-1"/>
    </source>
</evidence>
<evidence type="ECO:0000256" key="4">
    <source>
        <dbReference type="ARBA" id="ARBA00022692"/>
    </source>
</evidence>
<evidence type="ECO:0000256" key="3">
    <source>
        <dbReference type="ARBA" id="ARBA00022448"/>
    </source>
</evidence>
<dbReference type="Proteomes" id="UP000272942">
    <property type="component" value="Unassembled WGS sequence"/>
</dbReference>
<evidence type="ECO:0000256" key="9">
    <source>
        <dbReference type="PIRSR" id="PIRSR600175-2"/>
    </source>
</evidence>
<feature type="transmembrane region" description="Helical" evidence="11">
    <location>
        <begin position="104"/>
        <end position="131"/>
    </location>
</feature>
<evidence type="ECO:0000313" key="14">
    <source>
        <dbReference type="WBParaSite" id="ECPE_0001306401-mRNA-1"/>
    </source>
</evidence>
<dbReference type="AlphaFoldDB" id="A0A183B1E1"/>
<dbReference type="GO" id="GO:0089718">
    <property type="term" value="P:amino acid import across plasma membrane"/>
    <property type="evidence" value="ECO:0007669"/>
    <property type="project" value="TreeGrafter"/>
</dbReference>
<evidence type="ECO:0000256" key="6">
    <source>
        <dbReference type="ARBA" id="ARBA00023136"/>
    </source>
</evidence>
<reference evidence="12 13" key="2">
    <citation type="submission" date="2018-11" db="EMBL/GenBank/DDBJ databases">
        <authorList>
            <consortium name="Pathogen Informatics"/>
        </authorList>
    </citation>
    <scope>NUCLEOTIDE SEQUENCE [LARGE SCALE GENOMIC DNA]</scope>
    <source>
        <strain evidence="12 13">Egypt</strain>
    </source>
</reference>
<name>A0A183B1E1_9TREM</name>
<feature type="disulfide bond" evidence="9">
    <location>
        <begin position="143"/>
        <end position="152"/>
    </location>
</feature>
<organism evidence="14">
    <name type="scientific">Echinostoma caproni</name>
    <dbReference type="NCBI Taxonomy" id="27848"/>
    <lineage>
        <taxon>Eukaryota</taxon>
        <taxon>Metazoa</taxon>
        <taxon>Spiralia</taxon>
        <taxon>Lophotrochozoa</taxon>
        <taxon>Platyhelminthes</taxon>
        <taxon>Trematoda</taxon>
        <taxon>Digenea</taxon>
        <taxon>Plagiorchiida</taxon>
        <taxon>Echinostomata</taxon>
        <taxon>Echinostomatoidea</taxon>
        <taxon>Echinostomatidae</taxon>
        <taxon>Echinostoma</taxon>
    </lineage>
</organism>
<keyword evidence="13" id="KW-1185">Reference proteome</keyword>
<dbReference type="InterPro" id="IPR037272">
    <property type="entry name" value="SNS_sf"/>
</dbReference>
<dbReference type="OrthoDB" id="6581954at2759"/>
<evidence type="ECO:0000256" key="1">
    <source>
        <dbReference type="ARBA" id="ARBA00004141"/>
    </source>
</evidence>
<reference evidence="14" key="1">
    <citation type="submission" date="2016-06" db="UniProtKB">
        <authorList>
            <consortium name="WormBaseParasite"/>
        </authorList>
    </citation>
    <scope>IDENTIFICATION</scope>
</reference>
<feature type="transmembrane region" description="Helical" evidence="11">
    <location>
        <begin position="61"/>
        <end position="83"/>
    </location>
</feature>
<feature type="binding site" evidence="8">
    <location>
        <position position="41"/>
    </location>
    <ligand>
        <name>Na(+)</name>
        <dbReference type="ChEBI" id="CHEBI:29101"/>
        <label>1</label>
    </ligand>
</feature>
<feature type="binding site" evidence="8">
    <location>
        <position position="38"/>
    </location>
    <ligand>
        <name>Na(+)</name>
        <dbReference type="ChEBI" id="CHEBI:29101"/>
        <label>1</label>
    </ligand>
</feature>
<keyword evidence="5 11" id="KW-1133">Transmembrane helix</keyword>
<sequence length="169" mass="18885">MVVRDDGGEEIDITYDAPPRMDRGSWGGKCEFIMTCIGYAVGLGNVWRFPYLCYKNGGGAFLVPYLLMLLLLGLPLFFLEFAFGQFASLGPISVWNISPLFKGIGYAMVLVSWILVIYYQIVVAHCVYFLVASFTSHLPWTNCGNSWNSIFCFDNSSKFVSSFTAQDST</sequence>
<keyword evidence="4 10" id="KW-0812">Transmembrane</keyword>
<protein>
    <recommendedName>
        <fullName evidence="10">Transporter</fullName>
    </recommendedName>
</protein>
<feature type="transmembrane region" description="Helical" evidence="11">
    <location>
        <begin position="30"/>
        <end position="49"/>
    </location>
</feature>
<evidence type="ECO:0000256" key="2">
    <source>
        <dbReference type="ARBA" id="ARBA00006459"/>
    </source>
</evidence>
<keyword evidence="9" id="KW-1015">Disulfide bond</keyword>
<keyword evidence="6 11" id="KW-0472">Membrane</keyword>
<dbReference type="PANTHER" id="PTHR11616">
    <property type="entry name" value="SODIUM/CHLORIDE DEPENDENT TRANSPORTER"/>
    <property type="match status" value="1"/>
</dbReference>
<comment type="similarity">
    <text evidence="2 10">Belongs to the sodium:neurotransmitter symporter (SNF) (TC 2.A.22) family.</text>
</comment>
<dbReference type="GO" id="GO:0046872">
    <property type="term" value="F:metal ion binding"/>
    <property type="evidence" value="ECO:0007669"/>
    <property type="project" value="UniProtKB-KW"/>
</dbReference>
<dbReference type="InterPro" id="IPR000175">
    <property type="entry name" value="Na/ntran_symport"/>
</dbReference>
<evidence type="ECO:0000256" key="11">
    <source>
        <dbReference type="SAM" id="Phobius"/>
    </source>
</evidence>
<keyword evidence="3 10" id="KW-0813">Transport</keyword>
<evidence type="ECO:0000256" key="7">
    <source>
        <dbReference type="ARBA" id="ARBA00023180"/>
    </source>
</evidence>
<dbReference type="Pfam" id="PF00209">
    <property type="entry name" value="SNF"/>
    <property type="match status" value="1"/>
</dbReference>
<gene>
    <name evidence="12" type="ORF">ECPE_LOCUS13026</name>
</gene>
<dbReference type="PANTHER" id="PTHR11616:SF321">
    <property type="entry name" value="SODIUM-DEPENDENT NUTRIENT AMINO ACID TRANSPORTER 1-RELATED"/>
    <property type="match status" value="1"/>
</dbReference>
<accession>A0A183B1E1</accession>
<feature type="binding site" evidence="8">
    <location>
        <position position="40"/>
    </location>
    <ligand>
        <name>Na(+)</name>
        <dbReference type="ChEBI" id="CHEBI:29101"/>
        <label>1</label>
    </ligand>
</feature>
<dbReference type="GO" id="GO:0005283">
    <property type="term" value="F:amino acid:sodium symporter activity"/>
    <property type="evidence" value="ECO:0007669"/>
    <property type="project" value="TreeGrafter"/>
</dbReference>